<name>A0A2P2DZT5_9LEPT</name>
<organism evidence="2 3">
    <name type="scientific">Leptospira ryugenii</name>
    <dbReference type="NCBI Taxonomy" id="1917863"/>
    <lineage>
        <taxon>Bacteria</taxon>
        <taxon>Pseudomonadati</taxon>
        <taxon>Spirochaetota</taxon>
        <taxon>Spirochaetia</taxon>
        <taxon>Leptospirales</taxon>
        <taxon>Leptospiraceae</taxon>
        <taxon>Leptospira</taxon>
    </lineage>
</organism>
<dbReference type="AlphaFoldDB" id="A0A2P2DZT5"/>
<protein>
    <submittedName>
        <fullName evidence="2">Outer membrane efflux protein</fullName>
    </submittedName>
</protein>
<reference evidence="2 3" key="1">
    <citation type="submission" date="2018-02" db="EMBL/GenBank/DDBJ databases">
        <title>Novel Leptospira species isolated from soil and water in Japan.</title>
        <authorList>
            <person name="Nakao R."/>
            <person name="Masuzawa T."/>
        </authorList>
    </citation>
    <scope>NUCLEOTIDE SEQUENCE [LARGE SCALE GENOMIC DNA]</scope>
    <source>
        <strain evidence="2 3">YH101</strain>
    </source>
</reference>
<evidence type="ECO:0000256" key="1">
    <source>
        <dbReference type="SAM" id="SignalP"/>
    </source>
</evidence>
<feature type="signal peptide" evidence="1">
    <location>
        <begin position="1"/>
        <end position="20"/>
    </location>
</feature>
<sequence length="472" mass="53232">MSMNRILFFSFFLSAGVSLSAEGISFAEIWKMVETHSYQRKAKTLEAKAGELAKERSDRHWLPRIYTDVRTYHTNDPALNLLGKLGQRQANDADFSTSSSRLRPGNYLDSSNQPYTNLNSDTANIFAKDTLNYPGYNTYSRGSLGLEFSLYEGGSSEAYSKLQEKRSIGLRWEVEAIKDREFANTARYYRGIQSIQEFLARIDQIKKTEARFQSSYQLANRGNPVGYSGYLALKSLKNRLLTMEKESAALLLEFKDSLSVLSGLSAQEISPIPSDLFPFLESEFPYLPNEAQTNVSKAMGAYTEGEILKSDLEMAKFLPKVGLYSEANAYSGARSTQTAYNAGVYVQMNLYSPKELGSVEEAKLNAEAAKQKFADLKEKELHLLKILRARESSLRESYALVKESLKNQEEQVSYMQRLFQSGAITAIQFAEVLNRSADLAKALLDIELNYLSVRTEFHLFQEGKSNESLTRN</sequence>
<accession>A0A2P2DZT5</accession>
<dbReference type="GO" id="GO:0015562">
    <property type="term" value="F:efflux transmembrane transporter activity"/>
    <property type="evidence" value="ECO:0007669"/>
    <property type="project" value="InterPro"/>
</dbReference>
<feature type="chain" id="PRO_5015155467" evidence="1">
    <location>
        <begin position="21"/>
        <end position="472"/>
    </location>
</feature>
<comment type="caution">
    <text evidence="2">The sequence shown here is derived from an EMBL/GenBank/DDBJ whole genome shotgun (WGS) entry which is preliminary data.</text>
</comment>
<keyword evidence="3" id="KW-1185">Reference proteome</keyword>
<keyword evidence="1" id="KW-0732">Signal</keyword>
<gene>
    <name evidence="2" type="ORF">LPTSP4_16540</name>
</gene>
<dbReference type="Gene3D" id="1.20.1600.10">
    <property type="entry name" value="Outer membrane efflux proteins (OEP)"/>
    <property type="match status" value="1"/>
</dbReference>
<evidence type="ECO:0000313" key="2">
    <source>
        <dbReference type="EMBL" id="GBF50130.1"/>
    </source>
</evidence>
<dbReference type="EMBL" id="BFBB01000004">
    <property type="protein sequence ID" value="GBF50130.1"/>
    <property type="molecule type" value="Genomic_DNA"/>
</dbReference>
<dbReference type="SUPFAM" id="SSF56954">
    <property type="entry name" value="Outer membrane efflux proteins (OEP)"/>
    <property type="match status" value="1"/>
</dbReference>
<proteinExistence type="predicted"/>
<dbReference type="Proteomes" id="UP000245133">
    <property type="component" value="Unassembled WGS sequence"/>
</dbReference>
<evidence type="ECO:0000313" key="3">
    <source>
        <dbReference type="Proteomes" id="UP000245133"/>
    </source>
</evidence>